<dbReference type="InterPro" id="IPR029063">
    <property type="entry name" value="SAM-dependent_MTases_sf"/>
</dbReference>
<dbReference type="InterPro" id="IPR007848">
    <property type="entry name" value="Small_mtfrase_dom"/>
</dbReference>
<dbReference type="RefSeq" id="WP_118989508.1">
    <property type="nucleotide sequence ID" value="NZ_CP023434.1"/>
</dbReference>
<keyword evidence="2" id="KW-0489">Methyltransferase</keyword>
<gene>
    <name evidence="2" type="ORF">CL176_00265</name>
</gene>
<dbReference type="PANTHER" id="PTHR47739">
    <property type="entry name" value="TRNA1(VAL) (ADENINE(37)-N6)-METHYLTRANSFERASE"/>
    <property type="match status" value="1"/>
</dbReference>
<dbReference type="KEGG" id="abae:CL176_00265"/>
<dbReference type="AlphaFoldDB" id="A0A347WHM7"/>
<feature type="domain" description="Methyltransferase small" evidence="1">
    <location>
        <begin position="44"/>
        <end position="179"/>
    </location>
</feature>
<reference evidence="2 3" key="1">
    <citation type="submission" date="2017-09" db="EMBL/GenBank/DDBJ databases">
        <title>Complete genome sequence of Oxytococcus suis strain ZY16052.</title>
        <authorList>
            <person name="Li F."/>
        </authorList>
    </citation>
    <scope>NUCLEOTIDE SEQUENCE [LARGE SCALE GENOMIC DNA]</scope>
    <source>
        <strain evidence="2 3">ZY16052</strain>
    </source>
</reference>
<dbReference type="PANTHER" id="PTHR47739:SF1">
    <property type="entry name" value="TRNA1(VAL) (ADENINE(37)-N6)-METHYLTRANSFERASE"/>
    <property type="match status" value="1"/>
</dbReference>
<dbReference type="GO" id="GO:0032259">
    <property type="term" value="P:methylation"/>
    <property type="evidence" value="ECO:0007669"/>
    <property type="project" value="UniProtKB-KW"/>
</dbReference>
<dbReference type="Gene3D" id="3.40.50.150">
    <property type="entry name" value="Vaccinia Virus protein VP39"/>
    <property type="match status" value="1"/>
</dbReference>
<organism evidence="2 3">
    <name type="scientific">Suicoccus acidiformans</name>
    <dbReference type="NCBI Taxonomy" id="2036206"/>
    <lineage>
        <taxon>Bacteria</taxon>
        <taxon>Bacillati</taxon>
        <taxon>Bacillota</taxon>
        <taxon>Bacilli</taxon>
        <taxon>Lactobacillales</taxon>
        <taxon>Aerococcaceae</taxon>
        <taxon>Suicoccus</taxon>
    </lineage>
</organism>
<dbReference type="CDD" id="cd02440">
    <property type="entry name" value="AdoMet_MTases"/>
    <property type="match status" value="1"/>
</dbReference>
<dbReference type="OrthoDB" id="9777257at2"/>
<keyword evidence="3" id="KW-1185">Reference proteome</keyword>
<sequence length="250" mass="28923">MKHSEVAIEANERLDYFQREDIHLIQSKAFFTSSLDAILLADFTQLPVNKTFHYIDFCSGNGVIPLLLSARTQATLQGIEIQAPLVDMARRSAQLNGLAERVEFLQMDLNDFKRPQDVLYDCVTCNPPYFLVEQSRETHQLDSHAIARHEIYLTLEQWIQKASQVMRSKGKLFFVHRPERLDQIFQTLLKYHFSIHRIRFVHPKVDRQANTILVEAIYGGGLSGVKIEPPLVVHEANSEYTEEMKEIYYG</sequence>
<accession>A0A347WHM7</accession>
<keyword evidence="2" id="KW-0808">Transferase</keyword>
<name>A0A347WHM7_9LACT</name>
<protein>
    <submittedName>
        <fullName evidence="2">SAM-dependent methyltransferase</fullName>
    </submittedName>
</protein>
<evidence type="ECO:0000313" key="3">
    <source>
        <dbReference type="Proteomes" id="UP000263232"/>
    </source>
</evidence>
<evidence type="ECO:0000313" key="2">
    <source>
        <dbReference type="EMBL" id="AXY24584.1"/>
    </source>
</evidence>
<proteinExistence type="predicted"/>
<dbReference type="InterPro" id="IPR050210">
    <property type="entry name" value="tRNA_Adenine-N(6)_MTase"/>
</dbReference>
<dbReference type="EMBL" id="CP023434">
    <property type="protein sequence ID" value="AXY24584.1"/>
    <property type="molecule type" value="Genomic_DNA"/>
</dbReference>
<dbReference type="SUPFAM" id="SSF53335">
    <property type="entry name" value="S-adenosyl-L-methionine-dependent methyltransferases"/>
    <property type="match status" value="1"/>
</dbReference>
<dbReference type="Proteomes" id="UP000263232">
    <property type="component" value="Chromosome"/>
</dbReference>
<dbReference type="GO" id="GO:0008168">
    <property type="term" value="F:methyltransferase activity"/>
    <property type="evidence" value="ECO:0007669"/>
    <property type="project" value="UniProtKB-KW"/>
</dbReference>
<dbReference type="Pfam" id="PF05175">
    <property type="entry name" value="MTS"/>
    <property type="match status" value="1"/>
</dbReference>
<evidence type="ECO:0000259" key="1">
    <source>
        <dbReference type="Pfam" id="PF05175"/>
    </source>
</evidence>